<dbReference type="PANTHER" id="PTHR46379">
    <property type="entry name" value="ZINC FINGER MYND DOMAIN-CONTAINING"/>
    <property type="match status" value="1"/>
</dbReference>
<organism evidence="3 4">
    <name type="scientific">Paramuricea clavata</name>
    <name type="common">Red gorgonian</name>
    <name type="synonym">Violescent sea-whip</name>
    <dbReference type="NCBI Taxonomy" id="317549"/>
    <lineage>
        <taxon>Eukaryota</taxon>
        <taxon>Metazoa</taxon>
        <taxon>Cnidaria</taxon>
        <taxon>Anthozoa</taxon>
        <taxon>Octocorallia</taxon>
        <taxon>Malacalcyonacea</taxon>
        <taxon>Plexauridae</taxon>
        <taxon>Paramuricea</taxon>
    </lineage>
</organism>
<dbReference type="InterPro" id="IPR002893">
    <property type="entry name" value="Znf_MYND"/>
</dbReference>
<accession>A0A6S7JP01</accession>
<proteinExistence type="predicted"/>
<feature type="coiled-coil region" evidence="1">
    <location>
        <begin position="206"/>
        <end position="297"/>
    </location>
</feature>
<gene>
    <name evidence="3" type="ORF">PACLA_8A061092</name>
</gene>
<dbReference type="OrthoDB" id="6272564at2759"/>
<dbReference type="GO" id="GO:0005634">
    <property type="term" value="C:nucleus"/>
    <property type="evidence" value="ECO:0007669"/>
    <property type="project" value="TreeGrafter"/>
</dbReference>
<sequence length="424" mass="50457">VLKWNEDKTKALVRFFETRHQRAWVYYRNISPITSKPDIKKRPRSWLDGQQELQKYQSELRKAGGDVKPKIEPMDEDASNEIDDSPSTSDEIKSCFASISCQTDEDPNKTVIDKLRKRIDDLEQDLKETKEKLNLQQQNKDISSCINKENDRFNNGNSKKKVKELIATFEETLQQNGTHHDGVIKENSERESSLEAKISELRSLWEEEKQNEMNKLKAEIQVKYDQEMVELNEMENVRRKQFAENLKRITTEQKQQEIEDAKQTLQRQHQQELDEIRNVFEQKRREFEESTNNLQRRHVASVNELRAVFEQRRRRELEETKSGLVRCHDMEVNELRGAMSREREKVISELKREHERVLRDTVRDAKRKQWCCNCQQEASYPCCWNTSYCSRHCQHVHWQQHRLHCSRNLVYVPGARAANNMAKL</sequence>
<dbReference type="PROSITE" id="PS01360">
    <property type="entry name" value="ZF_MYND_1"/>
    <property type="match status" value="1"/>
</dbReference>
<name>A0A6S7JP01_PARCT</name>
<feature type="coiled-coil region" evidence="1">
    <location>
        <begin position="112"/>
        <end position="139"/>
    </location>
</feature>
<evidence type="ECO:0000256" key="1">
    <source>
        <dbReference type="SAM" id="Coils"/>
    </source>
</evidence>
<feature type="non-terminal residue" evidence="3">
    <location>
        <position position="1"/>
    </location>
</feature>
<dbReference type="PANTHER" id="PTHR46379:SF1">
    <property type="entry name" value="ZINC FINGER MYND DOMAIN-CONTAINING PROTEIN 11"/>
    <property type="match status" value="1"/>
</dbReference>
<dbReference type="PROSITE" id="PS50865">
    <property type="entry name" value="ZF_MYND_2"/>
    <property type="match status" value="1"/>
</dbReference>
<dbReference type="GO" id="GO:0009966">
    <property type="term" value="P:regulation of signal transduction"/>
    <property type="evidence" value="ECO:0007669"/>
    <property type="project" value="TreeGrafter"/>
</dbReference>
<keyword evidence="1" id="KW-0175">Coiled coil</keyword>
<evidence type="ECO:0000313" key="4">
    <source>
        <dbReference type="Proteomes" id="UP001152795"/>
    </source>
</evidence>
<evidence type="ECO:0000256" key="2">
    <source>
        <dbReference type="SAM" id="MobiDB-lite"/>
    </source>
</evidence>
<feature type="compositionally biased region" description="Acidic residues" evidence="2">
    <location>
        <begin position="74"/>
        <end position="84"/>
    </location>
</feature>
<dbReference type="GO" id="GO:0003714">
    <property type="term" value="F:transcription corepressor activity"/>
    <property type="evidence" value="ECO:0007669"/>
    <property type="project" value="InterPro"/>
</dbReference>
<dbReference type="InterPro" id="IPR057053">
    <property type="entry name" value="MYND_ZMYND11_ZMYD8"/>
</dbReference>
<feature type="compositionally biased region" description="Basic and acidic residues" evidence="2">
    <location>
        <begin position="60"/>
        <end position="73"/>
    </location>
</feature>
<dbReference type="AlphaFoldDB" id="A0A6S7JP01"/>
<keyword evidence="4" id="KW-1185">Reference proteome</keyword>
<comment type="caution">
    <text evidence="3">The sequence shown here is derived from an EMBL/GenBank/DDBJ whole genome shotgun (WGS) entry which is preliminary data.</text>
</comment>
<evidence type="ECO:0000313" key="3">
    <source>
        <dbReference type="EMBL" id="CAB4034305.1"/>
    </source>
</evidence>
<dbReference type="InterPro" id="IPR047269">
    <property type="entry name" value="ZMY11"/>
</dbReference>
<dbReference type="EMBL" id="CACRXK020020008">
    <property type="protein sequence ID" value="CAB4034305.1"/>
    <property type="molecule type" value="Genomic_DNA"/>
</dbReference>
<protein>
    <submittedName>
        <fullName evidence="3">Uncharacterized protein</fullName>
    </submittedName>
</protein>
<dbReference type="Pfam" id="PF24324">
    <property type="entry name" value="MYND_ZMYND11_ZMYD8"/>
    <property type="match status" value="1"/>
</dbReference>
<reference evidence="3" key="1">
    <citation type="submission" date="2020-04" db="EMBL/GenBank/DDBJ databases">
        <authorList>
            <person name="Alioto T."/>
            <person name="Alioto T."/>
            <person name="Gomez Garrido J."/>
        </authorList>
    </citation>
    <scope>NUCLEOTIDE SEQUENCE</scope>
    <source>
        <strain evidence="3">A484AB</strain>
    </source>
</reference>
<feature type="region of interest" description="Disordered" evidence="2">
    <location>
        <begin position="60"/>
        <end position="89"/>
    </location>
</feature>
<dbReference type="GO" id="GO:0034243">
    <property type="term" value="P:regulation of transcription elongation by RNA polymerase II"/>
    <property type="evidence" value="ECO:0007669"/>
    <property type="project" value="InterPro"/>
</dbReference>
<dbReference type="Proteomes" id="UP001152795">
    <property type="component" value="Unassembled WGS sequence"/>
</dbReference>
<dbReference type="Gene3D" id="2.30.30.140">
    <property type="match status" value="1"/>
</dbReference>
<dbReference type="SUPFAM" id="SSF144232">
    <property type="entry name" value="HIT/MYND zinc finger-like"/>
    <property type="match status" value="1"/>
</dbReference>